<keyword evidence="4" id="KW-1185">Reference proteome</keyword>
<dbReference type="Gramene" id="Pp3c6_6590V3.2">
    <property type="protein sequence ID" value="Pp3c6_6590V3.2"/>
    <property type="gene ID" value="Pp3c6_6590"/>
</dbReference>
<feature type="region of interest" description="Disordered" evidence="1">
    <location>
        <begin position="65"/>
        <end position="103"/>
    </location>
</feature>
<proteinExistence type="predicted"/>
<evidence type="ECO:0000256" key="1">
    <source>
        <dbReference type="SAM" id="MobiDB-lite"/>
    </source>
</evidence>
<name>A0A2K1KEQ4_PHYPA</name>
<dbReference type="STRING" id="3218.A0A2K1KEQ4"/>
<evidence type="ECO:0000313" key="2">
    <source>
        <dbReference type="EMBL" id="PNR52229.1"/>
    </source>
</evidence>
<organism evidence="2">
    <name type="scientific">Physcomitrium patens</name>
    <name type="common">Spreading-leaved earth moss</name>
    <name type="synonym">Physcomitrella patens</name>
    <dbReference type="NCBI Taxonomy" id="3218"/>
    <lineage>
        <taxon>Eukaryota</taxon>
        <taxon>Viridiplantae</taxon>
        <taxon>Streptophyta</taxon>
        <taxon>Embryophyta</taxon>
        <taxon>Bryophyta</taxon>
        <taxon>Bryophytina</taxon>
        <taxon>Bryopsida</taxon>
        <taxon>Funariidae</taxon>
        <taxon>Funariales</taxon>
        <taxon>Funariaceae</taxon>
        <taxon>Physcomitrium</taxon>
    </lineage>
</organism>
<feature type="compositionally biased region" description="Low complexity" evidence="1">
    <location>
        <begin position="117"/>
        <end position="126"/>
    </location>
</feature>
<feature type="region of interest" description="Disordered" evidence="1">
    <location>
        <begin position="117"/>
        <end position="165"/>
    </location>
</feature>
<feature type="compositionally biased region" description="Basic and acidic residues" evidence="1">
    <location>
        <begin position="127"/>
        <end position="139"/>
    </location>
</feature>
<evidence type="ECO:0000313" key="3">
    <source>
        <dbReference type="EnsemblPlants" id="Pp3c6_6590V3.1"/>
    </source>
</evidence>
<reference evidence="2 4" key="1">
    <citation type="journal article" date="2008" name="Science">
        <title>The Physcomitrella genome reveals evolutionary insights into the conquest of land by plants.</title>
        <authorList>
            <person name="Rensing S."/>
            <person name="Lang D."/>
            <person name="Zimmer A."/>
            <person name="Terry A."/>
            <person name="Salamov A."/>
            <person name="Shapiro H."/>
            <person name="Nishiyama T."/>
            <person name="Perroud P.-F."/>
            <person name="Lindquist E."/>
            <person name="Kamisugi Y."/>
            <person name="Tanahashi T."/>
            <person name="Sakakibara K."/>
            <person name="Fujita T."/>
            <person name="Oishi K."/>
            <person name="Shin-I T."/>
            <person name="Kuroki Y."/>
            <person name="Toyoda A."/>
            <person name="Suzuki Y."/>
            <person name="Hashimoto A."/>
            <person name="Yamaguchi K."/>
            <person name="Sugano A."/>
            <person name="Kohara Y."/>
            <person name="Fujiyama A."/>
            <person name="Anterola A."/>
            <person name="Aoki S."/>
            <person name="Ashton N."/>
            <person name="Barbazuk W.B."/>
            <person name="Barker E."/>
            <person name="Bennetzen J."/>
            <person name="Bezanilla M."/>
            <person name="Blankenship R."/>
            <person name="Cho S.H."/>
            <person name="Dutcher S."/>
            <person name="Estelle M."/>
            <person name="Fawcett J.A."/>
            <person name="Gundlach H."/>
            <person name="Hanada K."/>
            <person name="Heyl A."/>
            <person name="Hicks K.A."/>
            <person name="Hugh J."/>
            <person name="Lohr M."/>
            <person name="Mayer K."/>
            <person name="Melkozernov A."/>
            <person name="Murata T."/>
            <person name="Nelson D."/>
            <person name="Pils B."/>
            <person name="Prigge M."/>
            <person name="Reiss B."/>
            <person name="Renner T."/>
            <person name="Rombauts S."/>
            <person name="Rushton P."/>
            <person name="Sanderfoot A."/>
            <person name="Schween G."/>
            <person name="Shiu S.-H."/>
            <person name="Stueber K."/>
            <person name="Theodoulou F.L."/>
            <person name="Tu H."/>
            <person name="Van de Peer Y."/>
            <person name="Verrier P.J."/>
            <person name="Waters E."/>
            <person name="Wood A."/>
            <person name="Yang L."/>
            <person name="Cove D."/>
            <person name="Cuming A."/>
            <person name="Hasebe M."/>
            <person name="Lucas S."/>
            <person name="Mishler D.B."/>
            <person name="Reski R."/>
            <person name="Grigoriev I."/>
            <person name="Quatrano R.S."/>
            <person name="Boore J.L."/>
        </authorList>
    </citation>
    <scope>NUCLEOTIDE SEQUENCE [LARGE SCALE GENOMIC DNA]</scope>
    <source>
        <strain evidence="3 4">cv. Gransden 2004</strain>
    </source>
</reference>
<reference evidence="2 4" key="2">
    <citation type="journal article" date="2018" name="Plant J.">
        <title>The Physcomitrella patens chromosome-scale assembly reveals moss genome structure and evolution.</title>
        <authorList>
            <person name="Lang D."/>
            <person name="Ullrich K.K."/>
            <person name="Murat F."/>
            <person name="Fuchs J."/>
            <person name="Jenkins J."/>
            <person name="Haas F.B."/>
            <person name="Piednoel M."/>
            <person name="Gundlach H."/>
            <person name="Van Bel M."/>
            <person name="Meyberg R."/>
            <person name="Vives C."/>
            <person name="Morata J."/>
            <person name="Symeonidi A."/>
            <person name="Hiss M."/>
            <person name="Muchero W."/>
            <person name="Kamisugi Y."/>
            <person name="Saleh O."/>
            <person name="Blanc G."/>
            <person name="Decker E.L."/>
            <person name="van Gessel N."/>
            <person name="Grimwood J."/>
            <person name="Hayes R.D."/>
            <person name="Graham S.W."/>
            <person name="Gunter L.E."/>
            <person name="McDaniel S.F."/>
            <person name="Hoernstein S.N.W."/>
            <person name="Larsson A."/>
            <person name="Li F.W."/>
            <person name="Perroud P.F."/>
            <person name="Phillips J."/>
            <person name="Ranjan P."/>
            <person name="Rokshar D.S."/>
            <person name="Rothfels C.J."/>
            <person name="Schneider L."/>
            <person name="Shu S."/>
            <person name="Stevenson D.W."/>
            <person name="Thummler F."/>
            <person name="Tillich M."/>
            <person name="Villarreal Aguilar J.C."/>
            <person name="Widiez T."/>
            <person name="Wong G.K."/>
            <person name="Wymore A."/>
            <person name="Zhang Y."/>
            <person name="Zimmer A.D."/>
            <person name="Quatrano R.S."/>
            <person name="Mayer K.F.X."/>
            <person name="Goodstein D."/>
            <person name="Casacuberta J.M."/>
            <person name="Vandepoele K."/>
            <person name="Reski R."/>
            <person name="Cuming A.C."/>
            <person name="Tuskan G.A."/>
            <person name="Maumus F."/>
            <person name="Salse J."/>
            <person name="Schmutz J."/>
            <person name="Rensing S.A."/>
        </authorList>
    </citation>
    <scope>NUCLEOTIDE SEQUENCE [LARGE SCALE GENOMIC DNA]</scope>
    <source>
        <strain evidence="3 4">cv. Gransden 2004</strain>
    </source>
</reference>
<dbReference type="EMBL" id="ABEU02000006">
    <property type="protein sequence ID" value="PNR52229.1"/>
    <property type="molecule type" value="Genomic_DNA"/>
</dbReference>
<dbReference type="EnsemblPlants" id="Pp3c6_6590V3.1">
    <property type="protein sequence ID" value="Pp3c6_6590V3.1"/>
    <property type="gene ID" value="Pp3c6_6590"/>
</dbReference>
<dbReference type="Proteomes" id="UP000006727">
    <property type="component" value="Chromosome 6"/>
</dbReference>
<feature type="compositionally biased region" description="Polar residues" evidence="1">
    <location>
        <begin position="78"/>
        <end position="87"/>
    </location>
</feature>
<reference evidence="3" key="3">
    <citation type="submission" date="2020-12" db="UniProtKB">
        <authorList>
            <consortium name="EnsemblPlants"/>
        </authorList>
    </citation>
    <scope>IDENTIFICATION</scope>
</reference>
<dbReference type="AlphaFoldDB" id="A0A2K1KEQ4"/>
<dbReference type="InParanoid" id="A0A2K1KEQ4"/>
<protein>
    <submittedName>
        <fullName evidence="2 3">Uncharacterized protein</fullName>
    </submittedName>
</protein>
<gene>
    <name evidence="2" type="ORF">PHYPA_008603</name>
</gene>
<accession>A0A2K1KEQ4</accession>
<sequence length="165" mass="18354">MLSRVDPKLEAPQALCVYLTRELVIQNEEVVARMGKFTGITRNALAGTYWLSKCSNVALQRGRETRSLEKAVHAPANAVSNKNNPQYAQHPPSAEREGTKNSAKTLLMLEKKKTQPQCALAAAPQLQEKEKQKKTDGKNSKVLGAQKKIRKKNKKEEREGPGSYL</sequence>
<feature type="compositionally biased region" description="Basic and acidic residues" evidence="1">
    <location>
        <begin position="154"/>
        <end position="165"/>
    </location>
</feature>
<dbReference type="Gramene" id="Pp3c6_6590V3.1">
    <property type="protein sequence ID" value="Pp3c6_6590V3.1"/>
    <property type="gene ID" value="Pp3c6_6590"/>
</dbReference>
<dbReference type="EnsemblPlants" id="Pp3c6_6590V3.2">
    <property type="protein sequence ID" value="Pp3c6_6590V3.2"/>
    <property type="gene ID" value="Pp3c6_6590"/>
</dbReference>
<evidence type="ECO:0000313" key="4">
    <source>
        <dbReference type="Proteomes" id="UP000006727"/>
    </source>
</evidence>